<dbReference type="STRING" id="760142.Hipma_0908"/>
<gene>
    <name evidence="1" type="ordered locus">Hipma_0908</name>
</gene>
<dbReference type="AlphaFoldDB" id="F2LVU4"/>
<dbReference type="PROSITE" id="PS51257">
    <property type="entry name" value="PROKAR_LIPOPROTEIN"/>
    <property type="match status" value="1"/>
</dbReference>
<sequence length="187" mass="21933">MKRLILIVFLFLVGCSFHKLPPLREYTLNLKPIAFKLDRKVRKTIVVSDVDCGAPFDSTFIFFKKGKFEFDRYGNVRWIKPVCLMYKTSIEHVLNKTHLFVSGDILRPNYRLSYVIYDFEPLFLANRTYAICNIEFRLKDENNGKIYIHAFSKSIKINGNSFDDVISSLNDLFNLSLSDLINWIEKI</sequence>
<accession>F2LVU4</accession>
<dbReference type="eggNOG" id="COG3009">
    <property type="taxonomic scope" value="Bacteria"/>
</dbReference>
<dbReference type="OrthoDB" id="5513671at2"/>
<dbReference type="RefSeq" id="WP_013681919.1">
    <property type="nucleotide sequence ID" value="NC_015318.1"/>
</dbReference>
<dbReference type="Gene3D" id="3.40.50.10610">
    <property type="entry name" value="ABC-type transport auxiliary lipoprotein component"/>
    <property type="match status" value="1"/>
</dbReference>
<protein>
    <recommendedName>
        <fullName evidence="3">ABC-type transport auxiliary lipoprotein component domain-containing protein</fullName>
    </recommendedName>
</protein>
<name>F2LVU4_HIPMA</name>
<organism evidence="1 2">
    <name type="scientific">Hippea maritima (strain ATCC 700847 / DSM 10411 / MH2)</name>
    <dbReference type="NCBI Taxonomy" id="760142"/>
    <lineage>
        <taxon>Bacteria</taxon>
        <taxon>Pseudomonadati</taxon>
        <taxon>Campylobacterota</taxon>
        <taxon>Desulfurellia</taxon>
        <taxon>Desulfurellales</taxon>
        <taxon>Hippeaceae</taxon>
        <taxon>Hippea</taxon>
    </lineage>
</organism>
<proteinExistence type="predicted"/>
<dbReference type="Proteomes" id="UP000008139">
    <property type="component" value="Chromosome"/>
</dbReference>
<evidence type="ECO:0000313" key="1">
    <source>
        <dbReference type="EMBL" id="AEA33878.1"/>
    </source>
</evidence>
<evidence type="ECO:0008006" key="3">
    <source>
        <dbReference type="Google" id="ProtNLM"/>
    </source>
</evidence>
<dbReference type="SUPFAM" id="SSF159594">
    <property type="entry name" value="XCC0632-like"/>
    <property type="match status" value="1"/>
</dbReference>
<dbReference type="HOGENOM" id="CLU_1445833_0_0_7"/>
<reference evidence="1 2" key="1">
    <citation type="journal article" date="2011" name="Stand. Genomic Sci.">
        <title>Complete genome sequence of the thermophilic sulfur-reducer Hippea maritima type strain (MH(2)).</title>
        <authorList>
            <person name="Huntemann M."/>
            <person name="Lu M."/>
            <person name="Nolan M."/>
            <person name="Lapidus A."/>
            <person name="Lucas S."/>
            <person name="Hammon N."/>
            <person name="Deshpande S."/>
            <person name="Cheng J.F."/>
            <person name="Tapia R."/>
            <person name="Han C."/>
            <person name="Goodwin L."/>
            <person name="Pitluck S."/>
            <person name="Liolios K."/>
            <person name="Pagani I."/>
            <person name="Ivanova N."/>
            <person name="Ovchinikova G."/>
            <person name="Pati A."/>
            <person name="Chen A."/>
            <person name="Palaniappan K."/>
            <person name="Land M."/>
            <person name="Hauser L."/>
            <person name="Jeffries C.D."/>
            <person name="Detter J.C."/>
            <person name="Brambilla E.M."/>
            <person name="Rohde M."/>
            <person name="Spring S."/>
            <person name="Goker M."/>
            <person name="Woyke T."/>
            <person name="Bristow J."/>
            <person name="Eisen J.A."/>
            <person name="Markowitz V."/>
            <person name="Hugenholtz P."/>
            <person name="Kyrpides N.C."/>
            <person name="Klenk H.P."/>
            <person name="Mavromatis K."/>
        </authorList>
    </citation>
    <scope>NUCLEOTIDE SEQUENCE [LARGE SCALE GENOMIC DNA]</scope>
    <source>
        <strain evidence="2">ATCC 700847 / DSM 10411 / MH2</strain>
    </source>
</reference>
<dbReference type="InParanoid" id="F2LVU4"/>
<dbReference type="EMBL" id="CP002606">
    <property type="protein sequence ID" value="AEA33878.1"/>
    <property type="molecule type" value="Genomic_DNA"/>
</dbReference>
<reference evidence="2" key="2">
    <citation type="submission" date="2011-03" db="EMBL/GenBank/DDBJ databases">
        <title>The complete genome of Hippea maritima DSM 10411.</title>
        <authorList>
            <consortium name="US DOE Joint Genome Institute (JGI-PGF)"/>
            <person name="Lucas S."/>
            <person name="Copeland A."/>
            <person name="Lapidus A."/>
            <person name="Bruce D."/>
            <person name="Goodwin L."/>
            <person name="Pitluck S."/>
            <person name="Peters L."/>
            <person name="Kyrpides N."/>
            <person name="Mavromatis K."/>
            <person name="Pagani I."/>
            <person name="Ivanova N."/>
            <person name="Mikhailova N."/>
            <person name="Lu M."/>
            <person name="Detter J.C."/>
            <person name="Tapia R."/>
            <person name="Han C."/>
            <person name="Land M."/>
            <person name="Hauser L."/>
            <person name="Markowitz V."/>
            <person name="Cheng J.-F."/>
            <person name="Hugenholtz P."/>
            <person name="Woyke T."/>
            <person name="Wu D."/>
            <person name="Spring S."/>
            <person name="Schroeder M."/>
            <person name="Brambilla E."/>
            <person name="Klenk H.-P."/>
            <person name="Eisen J.A."/>
        </authorList>
    </citation>
    <scope>NUCLEOTIDE SEQUENCE [LARGE SCALE GENOMIC DNA]</scope>
    <source>
        <strain evidence="2">ATCC 700847 / DSM 10411 / MH2</strain>
    </source>
</reference>
<dbReference type="KEGG" id="hmr:Hipma_0908"/>
<keyword evidence="2" id="KW-1185">Reference proteome</keyword>
<evidence type="ECO:0000313" key="2">
    <source>
        <dbReference type="Proteomes" id="UP000008139"/>
    </source>
</evidence>